<proteinExistence type="predicted"/>
<dbReference type="EMBL" id="AFCW01001754">
    <property type="protein sequence ID" value="EHC99894.1"/>
    <property type="molecule type" value="Genomic_DNA"/>
</dbReference>
<evidence type="ECO:0000313" key="1">
    <source>
        <dbReference type="EMBL" id="EHC99894.1"/>
    </source>
</evidence>
<protein>
    <submittedName>
        <fullName evidence="1">Uncharacterized protein</fullName>
    </submittedName>
</protein>
<reference evidence="1 2" key="1">
    <citation type="journal article" date="2011" name="BMC Genomics">
        <title>Genome sequencing reveals diversification of virulence factor content and possible host adaptation in distinct subpopulations of Salmonella enterica.</title>
        <authorList>
            <person name="den Bakker H.C."/>
            <person name="Moreno Switt A.I."/>
            <person name="Govoni G."/>
            <person name="Cummings C.A."/>
            <person name="Ranieri M.L."/>
            <person name="Degoricija L."/>
            <person name="Hoelzer K."/>
            <person name="Rodriguez-Rivera L.D."/>
            <person name="Brown S."/>
            <person name="Bolchacova E."/>
            <person name="Furtado M.R."/>
            <person name="Wiedmann M."/>
        </authorList>
    </citation>
    <scope>NUCLEOTIDE SEQUENCE [LARGE SCALE GENOMIC DNA]</scope>
    <source>
        <strain evidence="1 2">R8-2977</strain>
    </source>
</reference>
<gene>
    <name evidence="1" type="ORF">LTSEURB_4619</name>
</gene>
<sequence>MPETSCRLPDIHAKLRQQVSFRFFVPDAVRLFNQTR</sequence>
<feature type="non-terminal residue" evidence="1">
    <location>
        <position position="36"/>
    </location>
</feature>
<dbReference type="AlphaFoldDB" id="G5S0D3"/>
<dbReference type="Proteomes" id="UP000004776">
    <property type="component" value="Unassembled WGS sequence"/>
</dbReference>
<comment type="caution">
    <text evidence="1">The sequence shown here is derived from an EMBL/GenBank/DDBJ whole genome shotgun (WGS) entry which is preliminary data.</text>
</comment>
<name>G5S0D3_SALET</name>
<organism evidence="1 2">
    <name type="scientific">Salmonella enterica subsp. enterica serovar Urbana str. R8-2977</name>
    <dbReference type="NCBI Taxonomy" id="913084"/>
    <lineage>
        <taxon>Bacteria</taxon>
        <taxon>Pseudomonadati</taxon>
        <taxon>Pseudomonadota</taxon>
        <taxon>Gammaproteobacteria</taxon>
        <taxon>Enterobacterales</taxon>
        <taxon>Enterobacteriaceae</taxon>
        <taxon>Salmonella</taxon>
    </lineage>
</organism>
<accession>G5S0D3</accession>
<evidence type="ECO:0000313" key="2">
    <source>
        <dbReference type="Proteomes" id="UP000004776"/>
    </source>
</evidence>